<dbReference type="RefSeq" id="XP_021871597.1">
    <property type="nucleotide sequence ID" value="XM_022015490.1"/>
</dbReference>
<comment type="caution">
    <text evidence="2">The sequence shown here is derived from an EMBL/GenBank/DDBJ whole genome shotgun (WGS) entry which is preliminary data.</text>
</comment>
<feature type="compositionally biased region" description="Polar residues" evidence="1">
    <location>
        <begin position="101"/>
        <end position="110"/>
    </location>
</feature>
<feature type="compositionally biased region" description="Low complexity" evidence="1">
    <location>
        <begin position="59"/>
        <end position="74"/>
    </location>
</feature>
<name>A0A1Y1UHS4_9TREE</name>
<accession>A0A1Y1UHS4</accession>
<feature type="compositionally biased region" description="Basic residues" evidence="1">
    <location>
        <begin position="516"/>
        <end position="525"/>
    </location>
</feature>
<protein>
    <submittedName>
        <fullName evidence="2">Uncharacterized protein</fullName>
    </submittedName>
</protein>
<dbReference type="Proteomes" id="UP000193218">
    <property type="component" value="Unassembled WGS sequence"/>
</dbReference>
<feature type="compositionally biased region" description="Low complexity" evidence="1">
    <location>
        <begin position="88"/>
        <end position="100"/>
    </location>
</feature>
<dbReference type="STRING" id="4999.A0A1Y1UHS4"/>
<keyword evidence="3" id="KW-1185">Reference proteome</keyword>
<dbReference type="EMBL" id="NBSH01000005">
    <property type="protein sequence ID" value="ORX37610.1"/>
    <property type="molecule type" value="Genomic_DNA"/>
</dbReference>
<organism evidence="2 3">
    <name type="scientific">Kockovaella imperatae</name>
    <dbReference type="NCBI Taxonomy" id="4999"/>
    <lineage>
        <taxon>Eukaryota</taxon>
        <taxon>Fungi</taxon>
        <taxon>Dikarya</taxon>
        <taxon>Basidiomycota</taxon>
        <taxon>Agaricomycotina</taxon>
        <taxon>Tremellomycetes</taxon>
        <taxon>Tremellales</taxon>
        <taxon>Cuniculitremaceae</taxon>
        <taxon>Kockovaella</taxon>
    </lineage>
</organism>
<feature type="compositionally biased region" description="Polar residues" evidence="1">
    <location>
        <begin position="180"/>
        <end position="202"/>
    </location>
</feature>
<sequence>MQSPTAQPGWTGMEAPRTVERKRKGGYTDEVLPTPPRVQLPTPETLRRTAKRVDTKVSTRATQQQQLPTPQTLARHSRKISITHALHPGPSVPEGGSPSGHTTFFLSSGTASRERDRDAAAAAMSGARRRPGLTFAQQMGLVPGSASGRVGIGMGGSKSGSHKKDKIRLERPIEDESPFLAQTTNVKGPAINTANGPLSSPLNTAMAKQTLQSPALVNSAGSNSLLTPPPTFPHQRLGAPPPIPSSPTTVARAAAAERRARADALKAADEARTVAAAAEKARREKIQKMRDEDDNPFLVKAGESSSIAHRHVSLVDETKDTVTYVFRGTKREFANPFNSLRSRKSGSASNLDTEHPDYEPDPCPPPRLLWPKGPEPANSHAGDGSGSDTETEESVLPNPNITPPRQRSRRLPTTTRPSPPSSPIPTPMFATSDGESLRGPSQLFTSDDEFVPEGQEVEEDEEDLGVHARRGLLFGQGKGNGFSTEPRMSRIVTTTGEGIRRRSEGSVHAEQEQTRAKKARSRRIR</sequence>
<feature type="compositionally biased region" description="Pro residues" evidence="1">
    <location>
        <begin position="417"/>
        <end position="426"/>
    </location>
</feature>
<proteinExistence type="predicted"/>
<feature type="compositionally biased region" description="Basic and acidic residues" evidence="1">
    <location>
        <begin position="45"/>
        <end position="57"/>
    </location>
</feature>
<dbReference type="GeneID" id="33557299"/>
<reference evidence="2 3" key="1">
    <citation type="submission" date="2017-03" db="EMBL/GenBank/DDBJ databases">
        <title>Widespread Adenine N6-methylation of Active Genes in Fungi.</title>
        <authorList>
            <consortium name="DOE Joint Genome Institute"/>
            <person name="Mondo S.J."/>
            <person name="Dannebaum R.O."/>
            <person name="Kuo R.C."/>
            <person name="Louie K.B."/>
            <person name="Bewick A.J."/>
            <person name="Labutti K."/>
            <person name="Haridas S."/>
            <person name="Kuo A."/>
            <person name="Salamov A."/>
            <person name="Ahrendt S.R."/>
            <person name="Lau R."/>
            <person name="Bowen B.P."/>
            <person name="Lipzen A."/>
            <person name="Sullivan W."/>
            <person name="Andreopoulos W.B."/>
            <person name="Clum A."/>
            <person name="Lindquist E."/>
            <person name="Daum C."/>
            <person name="Northen T.R."/>
            <person name="Ramamoorthy G."/>
            <person name="Schmitz R.J."/>
            <person name="Gryganskyi A."/>
            <person name="Culley D."/>
            <person name="Magnuson J."/>
            <person name="James T.Y."/>
            <person name="O'Malley M.A."/>
            <person name="Stajich J.E."/>
            <person name="Spatafora J.W."/>
            <person name="Visel A."/>
            <person name="Grigoriev I.V."/>
        </authorList>
    </citation>
    <scope>NUCLEOTIDE SEQUENCE [LARGE SCALE GENOMIC DNA]</scope>
    <source>
        <strain evidence="2 3">NRRL Y-17943</strain>
    </source>
</reference>
<dbReference type="AlphaFoldDB" id="A0A1Y1UHS4"/>
<evidence type="ECO:0000256" key="1">
    <source>
        <dbReference type="SAM" id="MobiDB-lite"/>
    </source>
</evidence>
<dbReference type="InParanoid" id="A0A1Y1UHS4"/>
<evidence type="ECO:0000313" key="2">
    <source>
        <dbReference type="EMBL" id="ORX37610.1"/>
    </source>
</evidence>
<gene>
    <name evidence="2" type="ORF">BD324DRAFT_622621</name>
</gene>
<evidence type="ECO:0000313" key="3">
    <source>
        <dbReference type="Proteomes" id="UP000193218"/>
    </source>
</evidence>
<feature type="region of interest" description="Disordered" evidence="1">
    <location>
        <begin position="337"/>
        <end position="525"/>
    </location>
</feature>
<feature type="region of interest" description="Disordered" evidence="1">
    <location>
        <begin position="1"/>
        <end position="202"/>
    </location>
</feature>
<feature type="compositionally biased region" description="Polar residues" evidence="1">
    <location>
        <begin position="337"/>
        <end position="351"/>
    </location>
</feature>
<dbReference type="OrthoDB" id="3364608at2759"/>
<feature type="compositionally biased region" description="Basic and acidic residues" evidence="1">
    <location>
        <begin position="498"/>
        <end position="515"/>
    </location>
</feature>
<feature type="compositionally biased region" description="Acidic residues" evidence="1">
    <location>
        <begin position="446"/>
        <end position="463"/>
    </location>
</feature>